<dbReference type="PANTHER" id="PTHR10742">
    <property type="entry name" value="FLAVIN MONOAMINE OXIDASE"/>
    <property type="match status" value="1"/>
</dbReference>
<evidence type="ECO:0000256" key="1">
    <source>
        <dbReference type="SAM" id="SignalP"/>
    </source>
</evidence>
<keyword evidence="1" id="KW-0732">Signal</keyword>
<accession>A0A7Z0EB17</accession>
<feature type="domain" description="Amine oxidase" evidence="2">
    <location>
        <begin position="134"/>
        <end position="474"/>
    </location>
</feature>
<reference evidence="3 4" key="1">
    <citation type="submission" date="2020-07" db="EMBL/GenBank/DDBJ databases">
        <title>Sequencing the genomes of 1000 actinobacteria strains.</title>
        <authorList>
            <person name="Klenk H.-P."/>
        </authorList>
    </citation>
    <scope>NUCLEOTIDE SEQUENCE [LARGE SCALE GENOMIC DNA]</scope>
    <source>
        <strain evidence="3 4">LI1</strain>
    </source>
</reference>
<proteinExistence type="predicted"/>
<protein>
    <submittedName>
        <fullName evidence="3">Monoamine oxidase</fullName>
    </submittedName>
</protein>
<dbReference type="SUPFAM" id="SSF54373">
    <property type="entry name" value="FAD-linked reductases, C-terminal domain"/>
    <property type="match status" value="1"/>
</dbReference>
<dbReference type="Gene3D" id="3.50.50.60">
    <property type="entry name" value="FAD/NAD(P)-binding domain"/>
    <property type="match status" value="2"/>
</dbReference>
<dbReference type="InterPro" id="IPR002937">
    <property type="entry name" value="Amino_oxidase"/>
</dbReference>
<keyword evidence="4" id="KW-1185">Reference proteome</keyword>
<dbReference type="PROSITE" id="PS51318">
    <property type="entry name" value="TAT"/>
    <property type="match status" value="1"/>
</dbReference>
<dbReference type="EMBL" id="JACCFM010000001">
    <property type="protein sequence ID" value="NYJ18363.1"/>
    <property type="molecule type" value="Genomic_DNA"/>
</dbReference>
<dbReference type="InterPro" id="IPR006311">
    <property type="entry name" value="TAT_signal"/>
</dbReference>
<evidence type="ECO:0000313" key="4">
    <source>
        <dbReference type="Proteomes" id="UP000537260"/>
    </source>
</evidence>
<dbReference type="GO" id="GO:0016491">
    <property type="term" value="F:oxidoreductase activity"/>
    <property type="evidence" value="ECO:0007669"/>
    <property type="project" value="InterPro"/>
</dbReference>
<dbReference type="PROSITE" id="PS51257">
    <property type="entry name" value="PROKAR_LIPOPROTEIN"/>
    <property type="match status" value="1"/>
</dbReference>
<dbReference type="SUPFAM" id="SSF51905">
    <property type="entry name" value="FAD/NAD(P)-binding domain"/>
    <property type="match status" value="2"/>
</dbReference>
<dbReference type="AlphaFoldDB" id="A0A7Z0EB17"/>
<gene>
    <name evidence="3" type="ORF">HNR05_000154</name>
</gene>
<comment type="caution">
    <text evidence="3">The sequence shown here is derived from an EMBL/GenBank/DDBJ whole genome shotgun (WGS) entry which is preliminary data.</text>
</comment>
<dbReference type="PANTHER" id="PTHR10742:SF410">
    <property type="entry name" value="LYSINE-SPECIFIC HISTONE DEMETHYLASE 2"/>
    <property type="match status" value="1"/>
</dbReference>
<dbReference type="InterPro" id="IPR036188">
    <property type="entry name" value="FAD/NAD-bd_sf"/>
</dbReference>
<organism evidence="3 4">
    <name type="scientific">Glaciibacter psychrotolerans</name>
    <dbReference type="NCBI Taxonomy" id="670054"/>
    <lineage>
        <taxon>Bacteria</taxon>
        <taxon>Bacillati</taxon>
        <taxon>Actinomycetota</taxon>
        <taxon>Actinomycetes</taxon>
        <taxon>Micrococcales</taxon>
        <taxon>Microbacteriaceae</taxon>
        <taxon>Glaciibacter</taxon>
    </lineage>
</organism>
<dbReference type="RefSeq" id="WP_179577284.1">
    <property type="nucleotide sequence ID" value="NZ_JACCFM010000001.1"/>
</dbReference>
<feature type="signal peptide" evidence="1">
    <location>
        <begin position="1"/>
        <end position="18"/>
    </location>
</feature>
<name>A0A7Z0EB17_9MICO</name>
<feature type="chain" id="PRO_5039731214" evidence="1">
    <location>
        <begin position="19"/>
        <end position="482"/>
    </location>
</feature>
<dbReference type="Proteomes" id="UP000537260">
    <property type="component" value="Unassembled WGS sequence"/>
</dbReference>
<sequence length="482" mass="49006">MINRRTFLLGTASGLTLAALTACTATPEPTLSPVPTGSPSPSPIPTPLAVKRTNWSADPFAGGSFSYQSVGSMPEQRTALGVPVQGRIFLAGEAVSESSPGTVQGALETGRDAATALIDVGAAGEKVAVIGAGLAGITAARQLVAAGFDVMVLEARDRIGGRIDTVTGSDWPFPIELGASFIRSSTSTTLDAALSAADVATAPFVTPAETRTPTGQVVEAPPTGPDLLTAALTWAAAQQQDVSVAAALTGSGAPELPTASATAAPTANADFSATDADWLSLELASSLDLVTGAAPDAVSAWFASTPSEMAAADADARIVLGGFGNLLTRDAAALDVMLSTVVTRIAHTAEQVSLRLATGESVKVDRVIVTVPLGVLKAEAIEFDPPLPFSHRGAIAALGMGVLDKVWLRFTEPFWSTEAPLWNTVGGGDFSVWVNLMPLTGQPVLMGVVTAQSALKLASQSDDEVLAVALASLEPFAAHSGS</sequence>
<dbReference type="InterPro" id="IPR050281">
    <property type="entry name" value="Flavin_monoamine_oxidase"/>
</dbReference>
<evidence type="ECO:0000259" key="2">
    <source>
        <dbReference type="Pfam" id="PF01593"/>
    </source>
</evidence>
<evidence type="ECO:0000313" key="3">
    <source>
        <dbReference type="EMBL" id="NYJ18363.1"/>
    </source>
</evidence>
<feature type="domain" description="Amine oxidase" evidence="2">
    <location>
        <begin position="44"/>
        <end position="118"/>
    </location>
</feature>
<dbReference type="Pfam" id="PF01593">
    <property type="entry name" value="Amino_oxidase"/>
    <property type="match status" value="2"/>
</dbReference>